<dbReference type="GO" id="GO:0008047">
    <property type="term" value="F:enzyme activator activity"/>
    <property type="evidence" value="ECO:0007669"/>
    <property type="project" value="InterPro"/>
</dbReference>
<keyword evidence="4" id="KW-0378">Hydrolase</keyword>
<dbReference type="NCBIfam" id="TIGR00072">
    <property type="entry name" value="hydrog_prot"/>
    <property type="match status" value="1"/>
</dbReference>
<dbReference type="GO" id="GO:0004190">
    <property type="term" value="F:aspartic-type endopeptidase activity"/>
    <property type="evidence" value="ECO:0007669"/>
    <property type="project" value="UniProtKB-KW"/>
</dbReference>
<dbReference type="Gene3D" id="3.40.50.1450">
    <property type="entry name" value="HybD-like"/>
    <property type="match status" value="1"/>
</dbReference>
<evidence type="ECO:0000256" key="4">
    <source>
        <dbReference type="ARBA" id="ARBA00022801"/>
    </source>
</evidence>
<evidence type="ECO:0000256" key="1">
    <source>
        <dbReference type="ARBA" id="ARBA00006814"/>
    </source>
</evidence>
<organism evidence="5 6">
    <name type="scientific">Rhodothermus profundi</name>
    <dbReference type="NCBI Taxonomy" id="633813"/>
    <lineage>
        <taxon>Bacteria</taxon>
        <taxon>Pseudomonadati</taxon>
        <taxon>Rhodothermota</taxon>
        <taxon>Rhodothermia</taxon>
        <taxon>Rhodothermales</taxon>
        <taxon>Rhodothermaceae</taxon>
        <taxon>Rhodothermus</taxon>
    </lineage>
</organism>
<dbReference type="Proteomes" id="UP000185812">
    <property type="component" value="Unassembled WGS sequence"/>
</dbReference>
<evidence type="ECO:0000313" key="6">
    <source>
        <dbReference type="Proteomes" id="UP000185812"/>
    </source>
</evidence>
<dbReference type="RefSeq" id="WP_072714746.1">
    <property type="nucleotide sequence ID" value="NZ_FRAU01000002.1"/>
</dbReference>
<dbReference type="Pfam" id="PF01750">
    <property type="entry name" value="HycI"/>
    <property type="match status" value="1"/>
</dbReference>
<keyword evidence="2 5" id="KW-0645">Protease</keyword>
<protein>
    <submittedName>
        <fullName evidence="5">Hydrogenase maturation protease</fullName>
    </submittedName>
</protein>
<dbReference type="PANTHER" id="PTHR30302">
    <property type="entry name" value="HYDROGENASE 1 MATURATION PROTEASE"/>
    <property type="match status" value="1"/>
</dbReference>
<evidence type="ECO:0000256" key="2">
    <source>
        <dbReference type="ARBA" id="ARBA00022670"/>
    </source>
</evidence>
<keyword evidence="3" id="KW-0064">Aspartyl protease</keyword>
<dbReference type="InterPro" id="IPR000671">
    <property type="entry name" value="Peptidase_A31"/>
</dbReference>
<dbReference type="AlphaFoldDB" id="A0A1M6RJW7"/>
<dbReference type="STRING" id="633813.SAMN04488087_0878"/>
<sequence>MNVVIGIGHPLRGDDAAGLEAVAQVRSRLPRNVRLCVLSDPLHLPDCWEGAHLAIVCDAICSGAPPGTLHRFEAHSSPLPASMRASVSSHSIGLAEVIELARQLGRLPQRLIIYGIEGQHFDMGAPLSPAVAAALPQAAEAILKELGHA</sequence>
<accession>A0A1M6RJW7</accession>
<gene>
    <name evidence="5" type="ORF">SAMN04488087_0878</name>
</gene>
<comment type="similarity">
    <text evidence="1">Belongs to the peptidase A31 family.</text>
</comment>
<evidence type="ECO:0000256" key="3">
    <source>
        <dbReference type="ARBA" id="ARBA00022750"/>
    </source>
</evidence>
<dbReference type="GO" id="GO:0016485">
    <property type="term" value="P:protein processing"/>
    <property type="evidence" value="ECO:0007669"/>
    <property type="project" value="TreeGrafter"/>
</dbReference>
<proteinExistence type="inferred from homology"/>
<dbReference type="PANTHER" id="PTHR30302:SF1">
    <property type="entry name" value="HYDROGENASE 2 MATURATION PROTEASE"/>
    <property type="match status" value="1"/>
</dbReference>
<dbReference type="SUPFAM" id="SSF53163">
    <property type="entry name" value="HybD-like"/>
    <property type="match status" value="1"/>
</dbReference>
<dbReference type="CDD" id="cd00518">
    <property type="entry name" value="H2MP"/>
    <property type="match status" value="1"/>
</dbReference>
<dbReference type="EMBL" id="FRAU01000002">
    <property type="protein sequence ID" value="SHK32791.1"/>
    <property type="molecule type" value="Genomic_DNA"/>
</dbReference>
<name>A0A1M6RJW7_9BACT</name>
<reference evidence="6" key="1">
    <citation type="submission" date="2016-11" db="EMBL/GenBank/DDBJ databases">
        <authorList>
            <person name="Varghese N."/>
            <person name="Submissions S."/>
        </authorList>
    </citation>
    <scope>NUCLEOTIDE SEQUENCE [LARGE SCALE GENOMIC DNA]</scope>
    <source>
        <strain evidence="6">DSM 22212</strain>
    </source>
</reference>
<evidence type="ECO:0000313" key="5">
    <source>
        <dbReference type="EMBL" id="SHK32791.1"/>
    </source>
</evidence>
<dbReference type="OrthoDB" id="9794619at2"/>
<dbReference type="InterPro" id="IPR023430">
    <property type="entry name" value="Pept_HybD-like_dom_sf"/>
</dbReference>
<keyword evidence="6" id="KW-1185">Reference proteome</keyword>